<organism evidence="1 2">
    <name type="scientific">Candidatus Curtissbacteria bacterium GW2011_GWA1_41_11</name>
    <dbReference type="NCBI Taxonomy" id="1618409"/>
    <lineage>
        <taxon>Bacteria</taxon>
        <taxon>Candidatus Curtissiibacteriota</taxon>
    </lineage>
</organism>
<evidence type="ECO:0000313" key="1">
    <source>
        <dbReference type="EMBL" id="KKR86026.1"/>
    </source>
</evidence>
<dbReference type="EMBL" id="LCAG01000023">
    <property type="protein sequence ID" value="KKR86026.1"/>
    <property type="molecule type" value="Genomic_DNA"/>
</dbReference>
<dbReference type="Proteomes" id="UP000034854">
    <property type="component" value="Unassembled WGS sequence"/>
</dbReference>
<gene>
    <name evidence="1" type="ORF">UU34_C0023G0006</name>
</gene>
<dbReference type="AlphaFoldDB" id="A0A0G0UF39"/>
<protein>
    <recommendedName>
        <fullName evidence="3">DUF2283 domain-containing protein</fullName>
    </recommendedName>
</protein>
<name>A0A0G0UF39_9BACT</name>
<reference evidence="1 2" key="1">
    <citation type="journal article" date="2015" name="Nature">
        <title>rRNA introns, odd ribosomes, and small enigmatic genomes across a large radiation of phyla.</title>
        <authorList>
            <person name="Brown C.T."/>
            <person name="Hug L.A."/>
            <person name="Thomas B.C."/>
            <person name="Sharon I."/>
            <person name="Castelle C.J."/>
            <person name="Singh A."/>
            <person name="Wilkins M.J."/>
            <person name="Williams K.H."/>
            <person name="Banfield J.F."/>
        </authorList>
    </citation>
    <scope>NUCLEOTIDE SEQUENCE [LARGE SCALE GENOMIC DNA]</scope>
</reference>
<proteinExistence type="predicted"/>
<dbReference type="PANTHER" id="PTHR37029">
    <property type="entry name" value="SSR1768 PROTEIN"/>
    <property type="match status" value="1"/>
</dbReference>
<dbReference type="PANTHER" id="PTHR37029:SF1">
    <property type="entry name" value="SSR1768 PROTEIN"/>
    <property type="match status" value="1"/>
</dbReference>
<dbReference type="InterPro" id="IPR019270">
    <property type="entry name" value="DUF2283"/>
</dbReference>
<evidence type="ECO:0000313" key="2">
    <source>
        <dbReference type="Proteomes" id="UP000034854"/>
    </source>
</evidence>
<comment type="caution">
    <text evidence="1">The sequence shown here is derived from an EMBL/GenBank/DDBJ whole genome shotgun (WGS) entry which is preliminary data.</text>
</comment>
<evidence type="ECO:0008006" key="3">
    <source>
        <dbReference type="Google" id="ProtNLM"/>
    </source>
</evidence>
<accession>A0A0G0UF39</accession>
<sequence>MKISYDSQVDAMYIRFRSGKYDHTKKVTEEILVDVTKDGSVLGLEILDAKKQFGDIKPGKIEFTPKSSFQSA</sequence>
<dbReference type="Pfam" id="PF10049">
    <property type="entry name" value="DUF2283"/>
    <property type="match status" value="1"/>
</dbReference>